<proteinExistence type="predicted"/>
<comment type="caution">
    <text evidence="1">The sequence shown here is derived from an EMBL/GenBank/DDBJ whole genome shotgun (WGS) entry which is preliminary data.</text>
</comment>
<sequence length="88" mass="10385">MIILLIKNTEIMEIQYLSDEQGRHTAVQIPIDEWNKLTEENEVFRNFEKNNSSQKRPSDFRGAISKNTAEKLIQYATQARVEWDRDIS</sequence>
<evidence type="ECO:0000313" key="1">
    <source>
        <dbReference type="EMBL" id="PWK28360.1"/>
    </source>
</evidence>
<accession>A0A316EYI3</accession>
<protein>
    <submittedName>
        <fullName evidence="1">Uncharacterized protein</fullName>
    </submittedName>
</protein>
<dbReference type="Proteomes" id="UP000245489">
    <property type="component" value="Unassembled WGS sequence"/>
</dbReference>
<organism evidence="1 2">
    <name type="scientific">Arcicella aurantiaca</name>
    <dbReference type="NCBI Taxonomy" id="591202"/>
    <lineage>
        <taxon>Bacteria</taxon>
        <taxon>Pseudomonadati</taxon>
        <taxon>Bacteroidota</taxon>
        <taxon>Cytophagia</taxon>
        <taxon>Cytophagales</taxon>
        <taxon>Flectobacillaceae</taxon>
        <taxon>Arcicella</taxon>
    </lineage>
</organism>
<keyword evidence="2" id="KW-1185">Reference proteome</keyword>
<dbReference type="EMBL" id="QGGO01000004">
    <property type="protein sequence ID" value="PWK28360.1"/>
    <property type="molecule type" value="Genomic_DNA"/>
</dbReference>
<name>A0A316EYI3_9BACT</name>
<reference evidence="1 2" key="1">
    <citation type="submission" date="2018-05" db="EMBL/GenBank/DDBJ databases">
        <title>Genomic Encyclopedia of Archaeal and Bacterial Type Strains, Phase II (KMG-II): from individual species to whole genera.</title>
        <authorList>
            <person name="Goeker M."/>
        </authorList>
    </citation>
    <scope>NUCLEOTIDE SEQUENCE [LARGE SCALE GENOMIC DNA]</scope>
    <source>
        <strain evidence="1 2">DSM 22214</strain>
    </source>
</reference>
<gene>
    <name evidence="1" type="ORF">LV89_01144</name>
</gene>
<evidence type="ECO:0000313" key="2">
    <source>
        <dbReference type="Proteomes" id="UP000245489"/>
    </source>
</evidence>
<dbReference type="AlphaFoldDB" id="A0A316EYI3"/>